<dbReference type="InterPro" id="IPR036397">
    <property type="entry name" value="RNaseH_sf"/>
</dbReference>
<evidence type="ECO:0000313" key="3">
    <source>
        <dbReference type="Proteomes" id="UP000886998"/>
    </source>
</evidence>
<dbReference type="GO" id="GO:0015074">
    <property type="term" value="P:DNA integration"/>
    <property type="evidence" value="ECO:0007669"/>
    <property type="project" value="InterPro"/>
</dbReference>
<evidence type="ECO:0000313" key="2">
    <source>
        <dbReference type="EMBL" id="GFY42315.1"/>
    </source>
</evidence>
<comment type="caution">
    <text evidence="2">The sequence shown here is derived from an EMBL/GenBank/DDBJ whole genome shotgun (WGS) entry which is preliminary data.</text>
</comment>
<proteinExistence type="predicted"/>
<dbReference type="EMBL" id="BMAV01002992">
    <property type="protein sequence ID" value="GFY42315.1"/>
    <property type="molecule type" value="Genomic_DNA"/>
</dbReference>
<protein>
    <submittedName>
        <fullName evidence="2">Pro-Pol polyprotein</fullName>
    </submittedName>
</protein>
<dbReference type="Proteomes" id="UP000886998">
    <property type="component" value="Unassembled WGS sequence"/>
</dbReference>
<keyword evidence="3" id="KW-1185">Reference proteome</keyword>
<gene>
    <name evidence="2" type="primary">pol_4311</name>
    <name evidence="2" type="ORF">TNIN_494931</name>
</gene>
<dbReference type="SUPFAM" id="SSF53098">
    <property type="entry name" value="Ribonuclease H-like"/>
    <property type="match status" value="1"/>
</dbReference>
<dbReference type="Gene3D" id="3.30.420.10">
    <property type="entry name" value="Ribonuclease H-like superfamily/Ribonuclease H"/>
    <property type="match status" value="1"/>
</dbReference>
<dbReference type="GO" id="GO:0003676">
    <property type="term" value="F:nucleic acid binding"/>
    <property type="evidence" value="ECO:0007669"/>
    <property type="project" value="InterPro"/>
</dbReference>
<dbReference type="AlphaFoldDB" id="A0A8X7BSL4"/>
<dbReference type="InterPro" id="IPR001584">
    <property type="entry name" value="Integrase_cat-core"/>
</dbReference>
<evidence type="ECO:0000259" key="1">
    <source>
        <dbReference type="PROSITE" id="PS50994"/>
    </source>
</evidence>
<dbReference type="OrthoDB" id="6496015at2759"/>
<accession>A0A8X7BSL4</accession>
<dbReference type="PROSITE" id="PS50994">
    <property type="entry name" value="INTEGRASE"/>
    <property type="match status" value="1"/>
</dbReference>
<organism evidence="2 3">
    <name type="scientific">Trichonephila inaurata madagascariensis</name>
    <dbReference type="NCBI Taxonomy" id="2747483"/>
    <lineage>
        <taxon>Eukaryota</taxon>
        <taxon>Metazoa</taxon>
        <taxon>Ecdysozoa</taxon>
        <taxon>Arthropoda</taxon>
        <taxon>Chelicerata</taxon>
        <taxon>Arachnida</taxon>
        <taxon>Araneae</taxon>
        <taxon>Araneomorphae</taxon>
        <taxon>Entelegynae</taxon>
        <taxon>Araneoidea</taxon>
        <taxon>Nephilidae</taxon>
        <taxon>Trichonephila</taxon>
        <taxon>Trichonephila inaurata</taxon>
    </lineage>
</organism>
<name>A0A8X7BSL4_9ARAC</name>
<sequence length="138" mass="15816">MIRYPDAHLLSNCDGERRKFYTPSHGVEITGSRMKNVDSLSRYPVMIICNDALTSKLKNHKKQMTTSKHRINAFTKFTWLYPFKTVSAESALEKLKLQQKTFGNPIRIISDRGLAFTSKLFNDHCTEENIASSKKGNM</sequence>
<reference evidence="2" key="1">
    <citation type="submission" date="2020-08" db="EMBL/GenBank/DDBJ databases">
        <title>Multicomponent nature underlies the extraordinary mechanical properties of spider dragline silk.</title>
        <authorList>
            <person name="Kono N."/>
            <person name="Nakamura H."/>
            <person name="Mori M."/>
            <person name="Yoshida Y."/>
            <person name="Ohtoshi R."/>
            <person name="Malay A.D."/>
            <person name="Moran D.A.P."/>
            <person name="Tomita M."/>
            <person name="Numata K."/>
            <person name="Arakawa K."/>
        </authorList>
    </citation>
    <scope>NUCLEOTIDE SEQUENCE</scope>
</reference>
<feature type="domain" description="Integrase catalytic" evidence="1">
    <location>
        <begin position="40"/>
        <end position="138"/>
    </location>
</feature>
<dbReference type="InterPro" id="IPR012337">
    <property type="entry name" value="RNaseH-like_sf"/>
</dbReference>